<keyword evidence="3 5" id="KW-0328">Glycosyltransferase</keyword>
<dbReference type="GO" id="GO:0016757">
    <property type="term" value="F:glycosyltransferase activity"/>
    <property type="evidence" value="ECO:0007669"/>
    <property type="project" value="UniProtKB-KW"/>
</dbReference>
<evidence type="ECO:0000256" key="3">
    <source>
        <dbReference type="ARBA" id="ARBA00022676"/>
    </source>
</evidence>
<comment type="subcellular location">
    <subcellularLocation>
        <location evidence="5">Golgi apparatus membrane</location>
        <topology evidence="5">Single-pass type II membrane protein</topology>
    </subcellularLocation>
</comment>
<dbReference type="InterPro" id="IPR029044">
    <property type="entry name" value="Nucleotide-diphossugar_trans"/>
</dbReference>
<keyword evidence="5" id="KW-0961">Cell wall biogenesis/degradation</keyword>
<proteinExistence type="inferred from homology"/>
<dbReference type="EMBL" id="JBFOLJ010000002">
    <property type="protein sequence ID" value="KAL2552961.1"/>
    <property type="molecule type" value="Genomic_DNA"/>
</dbReference>
<gene>
    <name evidence="6" type="ORF">Fot_06580</name>
</gene>
<dbReference type="GO" id="GO:0000139">
    <property type="term" value="C:Golgi membrane"/>
    <property type="evidence" value="ECO:0007669"/>
    <property type="project" value="UniProtKB-SubCell"/>
</dbReference>
<keyword evidence="5" id="KW-0333">Golgi apparatus</keyword>
<comment type="caution">
    <text evidence="6">The sequence shown here is derived from an EMBL/GenBank/DDBJ whole genome shotgun (WGS) entry which is preliminary data.</text>
</comment>
<evidence type="ECO:0000313" key="6">
    <source>
        <dbReference type="EMBL" id="KAL2552961.1"/>
    </source>
</evidence>
<accession>A0ABD1WTD5</accession>
<organism evidence="6 7">
    <name type="scientific">Forsythia ovata</name>
    <dbReference type="NCBI Taxonomy" id="205694"/>
    <lineage>
        <taxon>Eukaryota</taxon>
        <taxon>Viridiplantae</taxon>
        <taxon>Streptophyta</taxon>
        <taxon>Embryophyta</taxon>
        <taxon>Tracheophyta</taxon>
        <taxon>Spermatophyta</taxon>
        <taxon>Magnoliopsida</taxon>
        <taxon>eudicotyledons</taxon>
        <taxon>Gunneridae</taxon>
        <taxon>Pentapetalae</taxon>
        <taxon>asterids</taxon>
        <taxon>lamiids</taxon>
        <taxon>Lamiales</taxon>
        <taxon>Oleaceae</taxon>
        <taxon>Forsythieae</taxon>
        <taxon>Forsythia</taxon>
    </lineage>
</organism>
<dbReference type="CDD" id="cd06429">
    <property type="entry name" value="GT8_like_1"/>
    <property type="match status" value="1"/>
</dbReference>
<dbReference type="Proteomes" id="UP001604277">
    <property type="component" value="Unassembled WGS sequence"/>
</dbReference>
<dbReference type="SUPFAM" id="SSF53448">
    <property type="entry name" value="Nucleotide-diphospho-sugar transferases"/>
    <property type="match status" value="1"/>
</dbReference>
<dbReference type="AlphaFoldDB" id="A0ABD1WTD5"/>
<dbReference type="InterPro" id="IPR002495">
    <property type="entry name" value="Glyco_trans_8"/>
</dbReference>
<dbReference type="PANTHER" id="PTHR32116">
    <property type="entry name" value="GALACTURONOSYLTRANSFERASE 4-RELATED"/>
    <property type="match status" value="1"/>
</dbReference>
<protein>
    <recommendedName>
        <fullName evidence="5">Hexosyltransferase</fullName>
        <ecNumber evidence="5">2.4.1.-</ecNumber>
    </recommendedName>
</protein>
<keyword evidence="4" id="KW-0808">Transferase</keyword>
<name>A0ABD1WTD5_9LAMI</name>
<dbReference type="Gene3D" id="3.90.550.10">
    <property type="entry name" value="Spore Coat Polysaccharide Biosynthesis Protein SpsA, Chain A"/>
    <property type="match status" value="1"/>
</dbReference>
<evidence type="ECO:0000256" key="5">
    <source>
        <dbReference type="RuleBase" id="RU362027"/>
    </source>
</evidence>
<evidence type="ECO:0000256" key="2">
    <source>
        <dbReference type="ARBA" id="ARBA00006351"/>
    </source>
</evidence>
<reference evidence="7" key="1">
    <citation type="submission" date="2024-07" db="EMBL/GenBank/DDBJ databases">
        <title>Two chromosome-level genome assemblies of Korean endemic species Abeliophyllum distichum and Forsythia ovata (Oleaceae).</title>
        <authorList>
            <person name="Jang H."/>
        </authorList>
    </citation>
    <scope>NUCLEOTIDE SEQUENCE [LARGE SCALE GENOMIC DNA]</scope>
</reference>
<comment type="similarity">
    <text evidence="2 5">Belongs to the glycosyltransferase 8 family.</text>
</comment>
<feature type="transmembrane region" description="Helical" evidence="5">
    <location>
        <begin position="21"/>
        <end position="41"/>
    </location>
</feature>
<keyword evidence="7" id="KW-1185">Reference proteome</keyword>
<dbReference type="Pfam" id="PF25557">
    <property type="entry name" value="GAUT_1"/>
    <property type="match status" value="1"/>
</dbReference>
<evidence type="ECO:0000256" key="1">
    <source>
        <dbReference type="ARBA" id="ARBA00004877"/>
    </source>
</evidence>
<comment type="pathway">
    <text evidence="1 5">Glycan metabolism; pectin biosynthesis.</text>
</comment>
<dbReference type="EC" id="2.4.1.-" evidence="5"/>
<dbReference type="InterPro" id="IPR029993">
    <property type="entry name" value="GAUT"/>
</dbReference>
<keyword evidence="5" id="KW-1133">Transmembrane helix</keyword>
<keyword evidence="5" id="KW-0812">Transmembrane</keyword>
<sequence length="679" mass="77672">MAIKRGLSGGIIHRNKSNGPHSSIVVLVLFSFLVFSILFVGRCFLSSAATDQIDFSTGSSKQDLNWRERLAMQHLKSLFSREVMDVIKANTNDLGPLSLDSFRKNNLSSSWNFVGREISAAAQSKEVAANIKRETSRGKQKDTFNEDHPNFFESPAKLARRKLREKRREKRAADLVKQDDDVIVKLETAAIERSKSVDSAVLGKYSIWRKENENENSDSTVRLVRDQMIMARVYISIARMKNKLDLAHELQNRLKESQRALGEGTADSDLHHSAPEKIKAMGQVLSKAREQLYDCKLVTGQLRAMLQSADEQVRSLKKQSTFLSQLAAKTIPNGLHCLSMRLTIEYYLLPPEKRKFPRSENLENPNLYHYALFSDNVLAASVVVSSTIANAKEPEKHVFHLVTDKLNFGAMNMWFLLNPPGKATIHVENVDEFKWLNSSYCPVLRQLESSAMKEYYFKSAHPTTLSAGSSNLKYRNPKYLSMLNHLRFYLPQVYPKLDKILFLDDDIVVQKDLTGLWLVDLHGKVNGAVETCGESFHRFDKYLNFSNPHISTNFDPNACGWAYGMNIFDLKVWKEKDITGIYHKWQNMNEDRVLWKLGTLPPGLMTFYGLTHPLEKSWHVLGLGYSPSVDRSEIENAAVIHYNGNMKPWLELAMTKYRPYWTKYVKSDHPYIRSCKLSE</sequence>
<keyword evidence="5" id="KW-0472">Membrane</keyword>
<dbReference type="Pfam" id="PF01501">
    <property type="entry name" value="Glyco_transf_8"/>
    <property type="match status" value="1"/>
</dbReference>
<dbReference type="GO" id="GO:0071555">
    <property type="term" value="P:cell wall organization"/>
    <property type="evidence" value="ECO:0007669"/>
    <property type="project" value="UniProtKB-KW"/>
</dbReference>
<evidence type="ECO:0000313" key="7">
    <source>
        <dbReference type="Proteomes" id="UP001604277"/>
    </source>
</evidence>
<evidence type="ECO:0000256" key="4">
    <source>
        <dbReference type="ARBA" id="ARBA00022679"/>
    </source>
</evidence>
<dbReference type="PANTHER" id="PTHR32116:SF4">
    <property type="entry name" value="POLYGALACTURONATE 4-ALPHA-GALACTURONOSYLTRANSFERASE"/>
    <property type="match status" value="1"/>
</dbReference>